<reference evidence="2 3" key="1">
    <citation type="submission" date="2018-10" db="EMBL/GenBank/DDBJ databases">
        <title>Complete genome sequence of Malassezia restricta CBS 7877.</title>
        <authorList>
            <person name="Morand S.C."/>
            <person name="Bertignac M."/>
            <person name="Iltis A."/>
            <person name="Kolder I."/>
            <person name="Pirovano W."/>
            <person name="Jourdain R."/>
            <person name="Clavaud C."/>
        </authorList>
    </citation>
    <scope>NUCLEOTIDE SEQUENCE [LARGE SCALE GENOMIC DNA]</scope>
    <source>
        <strain evidence="2 3">CBS 7877</strain>
    </source>
</reference>
<evidence type="ECO:0000313" key="3">
    <source>
        <dbReference type="Proteomes" id="UP000269793"/>
    </source>
</evidence>
<feature type="compositionally biased region" description="Polar residues" evidence="1">
    <location>
        <begin position="19"/>
        <end position="29"/>
    </location>
</feature>
<dbReference type="AlphaFoldDB" id="A0A3G2S6G7"/>
<evidence type="ECO:0000313" key="2">
    <source>
        <dbReference type="EMBL" id="AYO42909.1"/>
    </source>
</evidence>
<dbReference type="Proteomes" id="UP000269793">
    <property type="component" value="Chromosome III"/>
</dbReference>
<protein>
    <submittedName>
        <fullName evidence="2">Uncharacterized protein</fullName>
    </submittedName>
</protein>
<name>A0A3G2S6G7_MALR7</name>
<keyword evidence="3" id="KW-1185">Reference proteome</keyword>
<dbReference type="VEuPathDB" id="FungiDB:DNF11_1959"/>
<dbReference type="OrthoDB" id="21474at2759"/>
<sequence>MTEDEKYQKSLFKGKKNQKNSQANPQPSQKPEHPVKRAAEDPQDSFDKRAKAEMPMEQDTSSKSASKELSPALLKATVVHLAKANKAISLSDIIKYLTKEKGMNKKDVKNYMLKKACIYLEQDRLIFA</sequence>
<proteinExistence type="predicted"/>
<dbReference type="STRING" id="425264.A0A3G2S6G7"/>
<evidence type="ECO:0000256" key="1">
    <source>
        <dbReference type="SAM" id="MobiDB-lite"/>
    </source>
</evidence>
<feature type="compositionally biased region" description="Basic and acidic residues" evidence="1">
    <location>
        <begin position="30"/>
        <end position="54"/>
    </location>
</feature>
<organism evidence="2 3">
    <name type="scientific">Malassezia restricta (strain ATCC 96810 / NBRC 103918 / CBS 7877)</name>
    <name type="common">Seborrheic dermatitis infection agent</name>
    <dbReference type="NCBI Taxonomy" id="425264"/>
    <lineage>
        <taxon>Eukaryota</taxon>
        <taxon>Fungi</taxon>
        <taxon>Dikarya</taxon>
        <taxon>Basidiomycota</taxon>
        <taxon>Ustilaginomycotina</taxon>
        <taxon>Malasseziomycetes</taxon>
        <taxon>Malasseziales</taxon>
        <taxon>Malasseziaceae</taxon>
        <taxon>Malassezia</taxon>
    </lineage>
</organism>
<feature type="region of interest" description="Disordered" evidence="1">
    <location>
        <begin position="1"/>
        <end position="68"/>
    </location>
</feature>
<gene>
    <name evidence="2" type="ORF">DNF11_1959</name>
</gene>
<dbReference type="EMBL" id="CP033150">
    <property type="protein sequence ID" value="AYO42909.1"/>
    <property type="molecule type" value="Genomic_DNA"/>
</dbReference>
<accession>A0A3G2S6G7</accession>